<feature type="region of interest" description="Disordered" evidence="1">
    <location>
        <begin position="1"/>
        <end position="69"/>
    </location>
</feature>
<keyword evidence="3" id="KW-1185">Reference proteome</keyword>
<feature type="compositionally biased region" description="Low complexity" evidence="1">
    <location>
        <begin position="1"/>
        <end position="31"/>
    </location>
</feature>
<dbReference type="Proteomes" id="UP000663760">
    <property type="component" value="Chromosome 15"/>
</dbReference>
<evidence type="ECO:0000313" key="2">
    <source>
        <dbReference type="EMBL" id="CAA7409097.1"/>
    </source>
</evidence>
<proteinExistence type="predicted"/>
<dbReference type="AlphaFoldDB" id="A0A7I8LGF0"/>
<dbReference type="EMBL" id="LR746278">
    <property type="protein sequence ID" value="CAA7409097.1"/>
    <property type="molecule type" value="Genomic_DNA"/>
</dbReference>
<sequence length="207" mass="21311">MTRSGGARSPSALPSSSRVSGAAAPPRSGRPLLRRRLRNPAFAGRRLGGGGAVDGGAAGGRRSGPTTPFVRWKYNDADLSGKVPARSEVAGVKVRRKSKVSAATATVAAAAAAASSGVLSGTVSARKLAAGIWQLQLPEFSAPVNCSTSATVRSSGRLLLPPSLPRPRSPNLQKFLSPIGCPRSSFLGFPELPELRVSVMPSISFRA</sequence>
<feature type="compositionally biased region" description="Gly residues" evidence="1">
    <location>
        <begin position="46"/>
        <end position="62"/>
    </location>
</feature>
<organism evidence="2 3">
    <name type="scientific">Spirodela intermedia</name>
    <name type="common">Intermediate duckweed</name>
    <dbReference type="NCBI Taxonomy" id="51605"/>
    <lineage>
        <taxon>Eukaryota</taxon>
        <taxon>Viridiplantae</taxon>
        <taxon>Streptophyta</taxon>
        <taxon>Embryophyta</taxon>
        <taxon>Tracheophyta</taxon>
        <taxon>Spermatophyta</taxon>
        <taxon>Magnoliopsida</taxon>
        <taxon>Liliopsida</taxon>
        <taxon>Araceae</taxon>
        <taxon>Lemnoideae</taxon>
        <taxon>Spirodela</taxon>
    </lineage>
</organism>
<gene>
    <name evidence="2" type="ORF">SI8410_15019775</name>
</gene>
<accession>A0A7I8LGF0</accession>
<reference evidence="2" key="1">
    <citation type="submission" date="2020-02" db="EMBL/GenBank/DDBJ databases">
        <authorList>
            <person name="Scholz U."/>
            <person name="Mascher M."/>
            <person name="Fiebig A."/>
        </authorList>
    </citation>
    <scope>NUCLEOTIDE SEQUENCE</scope>
</reference>
<evidence type="ECO:0000313" key="3">
    <source>
        <dbReference type="Proteomes" id="UP000663760"/>
    </source>
</evidence>
<evidence type="ECO:0000256" key="1">
    <source>
        <dbReference type="SAM" id="MobiDB-lite"/>
    </source>
</evidence>
<protein>
    <submittedName>
        <fullName evidence="2">Uncharacterized protein</fullName>
    </submittedName>
</protein>
<name>A0A7I8LGF0_SPIIN</name>